<dbReference type="Proteomes" id="UP001206128">
    <property type="component" value="Unassembled WGS sequence"/>
</dbReference>
<feature type="domain" description="Helicase ATP-binding" evidence="10">
    <location>
        <begin position="282"/>
        <end position="457"/>
    </location>
</feature>
<keyword evidence="3" id="KW-0378">Hydrolase</keyword>
<evidence type="ECO:0000313" key="13">
    <source>
        <dbReference type="Proteomes" id="UP001206128"/>
    </source>
</evidence>
<evidence type="ECO:0000256" key="7">
    <source>
        <dbReference type="ARBA" id="ARBA00023204"/>
    </source>
</evidence>
<feature type="compositionally biased region" description="Basic residues" evidence="9">
    <location>
        <begin position="527"/>
        <end position="542"/>
    </location>
</feature>
<evidence type="ECO:0000256" key="5">
    <source>
        <dbReference type="ARBA" id="ARBA00022840"/>
    </source>
</evidence>
<dbReference type="InterPro" id="IPR027417">
    <property type="entry name" value="P-loop_NTPase"/>
</dbReference>
<dbReference type="GO" id="GO:0006281">
    <property type="term" value="P:DNA repair"/>
    <property type="evidence" value="ECO:0007669"/>
    <property type="project" value="UniProtKB-KW"/>
</dbReference>
<dbReference type="InterPro" id="IPR001650">
    <property type="entry name" value="Helicase_C-like"/>
</dbReference>
<dbReference type="CDD" id="cd17992">
    <property type="entry name" value="DEXHc_RecG"/>
    <property type="match status" value="1"/>
</dbReference>
<dbReference type="InterPro" id="IPR045562">
    <property type="entry name" value="RecG_dom3_C"/>
</dbReference>
<keyword evidence="1" id="KW-0547">Nucleotide-binding</keyword>
<dbReference type="Pfam" id="PF00271">
    <property type="entry name" value="Helicase_C"/>
    <property type="match status" value="1"/>
</dbReference>
<dbReference type="Pfam" id="PF17191">
    <property type="entry name" value="RecG_wedge"/>
    <property type="match status" value="1"/>
</dbReference>
<evidence type="ECO:0000256" key="4">
    <source>
        <dbReference type="ARBA" id="ARBA00022806"/>
    </source>
</evidence>
<proteinExistence type="predicted"/>
<keyword evidence="13" id="KW-1185">Reference proteome</keyword>
<dbReference type="CDD" id="cd04488">
    <property type="entry name" value="RecG_wedge_OBF"/>
    <property type="match status" value="1"/>
</dbReference>
<dbReference type="SMART" id="SM00490">
    <property type="entry name" value="HELICc"/>
    <property type="match status" value="1"/>
</dbReference>
<evidence type="ECO:0000313" key="12">
    <source>
        <dbReference type="EMBL" id="MCP2169920.1"/>
    </source>
</evidence>
<dbReference type="GO" id="GO:0005524">
    <property type="term" value="F:ATP binding"/>
    <property type="evidence" value="ECO:0007669"/>
    <property type="project" value="UniProtKB-KW"/>
</dbReference>
<dbReference type="PROSITE" id="PS51192">
    <property type="entry name" value="HELICASE_ATP_BIND_1"/>
    <property type="match status" value="1"/>
</dbReference>
<evidence type="ECO:0000256" key="9">
    <source>
        <dbReference type="SAM" id="MobiDB-lite"/>
    </source>
</evidence>
<keyword evidence="5" id="KW-0067">ATP-binding</keyword>
<dbReference type="InterPro" id="IPR014001">
    <property type="entry name" value="Helicase_ATP-bd"/>
</dbReference>
<feature type="compositionally biased region" description="Acidic residues" evidence="9">
    <location>
        <begin position="510"/>
        <end position="521"/>
    </location>
</feature>
<dbReference type="SUPFAM" id="SSF50249">
    <property type="entry name" value="Nucleic acid-binding proteins"/>
    <property type="match status" value="1"/>
</dbReference>
<evidence type="ECO:0000256" key="6">
    <source>
        <dbReference type="ARBA" id="ARBA00023125"/>
    </source>
</evidence>
<dbReference type="Gene3D" id="2.40.50.140">
    <property type="entry name" value="Nucleic acid-binding proteins"/>
    <property type="match status" value="1"/>
</dbReference>
<dbReference type="PROSITE" id="PS51194">
    <property type="entry name" value="HELICASE_CTER"/>
    <property type="match status" value="1"/>
</dbReference>
<dbReference type="Pfam" id="PF19833">
    <property type="entry name" value="RecG_dom3_C"/>
    <property type="match status" value="1"/>
</dbReference>
<dbReference type="SUPFAM" id="SSF52540">
    <property type="entry name" value="P-loop containing nucleoside triphosphate hydrolases"/>
    <property type="match status" value="2"/>
</dbReference>
<organism evidence="12 13">
    <name type="scientific">Goodfellowiella coeruleoviolacea</name>
    <dbReference type="NCBI Taxonomy" id="334858"/>
    <lineage>
        <taxon>Bacteria</taxon>
        <taxon>Bacillati</taxon>
        <taxon>Actinomycetota</taxon>
        <taxon>Actinomycetes</taxon>
        <taxon>Pseudonocardiales</taxon>
        <taxon>Pseudonocardiaceae</taxon>
        <taxon>Goodfellowiella</taxon>
    </lineage>
</organism>
<feature type="compositionally biased region" description="Basic and acidic residues" evidence="9">
    <location>
        <begin position="543"/>
        <end position="553"/>
    </location>
</feature>
<protein>
    <recommendedName>
        <fullName evidence="8">Probable DNA 3'-5' helicase RecG</fullName>
    </recommendedName>
</protein>
<dbReference type="EMBL" id="JAMTCK010000022">
    <property type="protein sequence ID" value="MCP2169920.1"/>
    <property type="molecule type" value="Genomic_DNA"/>
</dbReference>
<name>A0AAE3GLT5_9PSEU</name>
<accession>A0AAE3GLT5</accession>
<dbReference type="Pfam" id="PF00270">
    <property type="entry name" value="DEAD"/>
    <property type="match status" value="1"/>
</dbReference>
<dbReference type="PANTHER" id="PTHR47964">
    <property type="entry name" value="ATP-DEPENDENT DNA HELICASE HOMOLOG RECG, CHLOROPLASTIC"/>
    <property type="match status" value="1"/>
</dbReference>
<evidence type="ECO:0000259" key="10">
    <source>
        <dbReference type="PROSITE" id="PS51192"/>
    </source>
</evidence>
<dbReference type="Gene3D" id="3.40.50.300">
    <property type="entry name" value="P-loop containing nucleotide triphosphate hydrolases"/>
    <property type="match status" value="2"/>
</dbReference>
<dbReference type="NCBIfam" id="NF008167">
    <property type="entry name" value="PRK10917.2-1"/>
    <property type="match status" value="1"/>
</dbReference>
<keyword evidence="7" id="KW-0234">DNA repair</keyword>
<dbReference type="PANTHER" id="PTHR47964:SF1">
    <property type="entry name" value="ATP-DEPENDENT DNA HELICASE HOMOLOG RECG, CHLOROPLASTIC"/>
    <property type="match status" value="1"/>
</dbReference>
<dbReference type="AlphaFoldDB" id="A0AAE3GLT5"/>
<dbReference type="GO" id="GO:0003677">
    <property type="term" value="F:DNA binding"/>
    <property type="evidence" value="ECO:0007669"/>
    <property type="project" value="UniProtKB-KW"/>
</dbReference>
<sequence length="755" mass="81228">MGAVTALDDPLEPVLGAKSATALESALGLSTVGDLLRHYPRRYAERGELTDIAGLEVDEHVTVLAKVQRVSKRRMRNRPGSILEVRITDGKHDLTCAFFNQAWRERELLPERRGLFAGKVTAFRGQLQLSHPEYQLLEGDVDQAVVEEFAAALLPVYPSAQGLPSWSIARCVRQVLDIWDEPSDPLPDELRQRFSLAGLPDALRWIHRPDGWPAVQAARQRLKWDEALAVQLTLAQRRKLSGARPARPNPRRAGGILDAFDQRLPFALTDGQRAVGEDIAAELAGEHPMNRLLQGEVGSGKTVVALRAMLQVVDAGRQAAMLAPTEVLAAQHARSLREMLGDLAQGGELGGSELATRVALLTGSMPAAQRKQALLDVASGAAGIVVGTHALIQDRVSFAELGLVVVDEQHRFGVEQRDALRTRAGEDVSPHVLVMTATPIPRTVAMTVYGDLEVSALREMPAGRSPISTSVVPVAEKPAWLDRAWQRIREEVAAGHQAYVVCPRIGDDDSDVDVADADTDDTAGSARRGKSAKGAKSGKKAAKSSESDGDRRPPLAVTEVAALLAEGPLAGLRIGVLHGRLPADDKDAVMRAFAAGEVDVLVATTVVEVGVNVPNATVMAIMDAERFGVSQLHQLRGRVGRGSAPGLCLLVSEAPAGTASRERLDAVASTLDGFELARLDLELRREGDILGEAQSGRKSGLKMLSLLRDEDVIAEARQTAQQVVESDPELTRHQGLAAMVAELVDEDRAEYLEKT</sequence>
<keyword evidence="4 12" id="KW-0347">Helicase</keyword>
<feature type="domain" description="Helicase C-terminal" evidence="11">
    <location>
        <begin position="480"/>
        <end position="682"/>
    </location>
</feature>
<evidence type="ECO:0000256" key="2">
    <source>
        <dbReference type="ARBA" id="ARBA00022763"/>
    </source>
</evidence>
<keyword evidence="2" id="KW-0227">DNA damage</keyword>
<evidence type="ECO:0000259" key="11">
    <source>
        <dbReference type="PROSITE" id="PS51194"/>
    </source>
</evidence>
<feature type="region of interest" description="Disordered" evidence="9">
    <location>
        <begin position="510"/>
        <end position="554"/>
    </location>
</feature>
<dbReference type="GO" id="GO:0016787">
    <property type="term" value="F:hydrolase activity"/>
    <property type="evidence" value="ECO:0007669"/>
    <property type="project" value="UniProtKB-KW"/>
</dbReference>
<comment type="caution">
    <text evidence="12">The sequence shown here is derived from an EMBL/GenBank/DDBJ whole genome shotgun (WGS) entry which is preliminary data.</text>
</comment>
<dbReference type="GO" id="GO:0003678">
    <property type="term" value="F:DNA helicase activity"/>
    <property type="evidence" value="ECO:0007669"/>
    <property type="project" value="TreeGrafter"/>
</dbReference>
<reference evidence="12" key="1">
    <citation type="submission" date="2022-06" db="EMBL/GenBank/DDBJ databases">
        <title>Genomic Encyclopedia of Archaeal and Bacterial Type Strains, Phase II (KMG-II): from individual species to whole genera.</title>
        <authorList>
            <person name="Goeker M."/>
        </authorList>
    </citation>
    <scope>NUCLEOTIDE SEQUENCE</scope>
    <source>
        <strain evidence="12">DSM 43935</strain>
    </source>
</reference>
<dbReference type="InterPro" id="IPR011545">
    <property type="entry name" value="DEAD/DEAH_box_helicase_dom"/>
</dbReference>
<dbReference type="InterPro" id="IPR047112">
    <property type="entry name" value="RecG/Mfd"/>
</dbReference>
<keyword evidence="6" id="KW-0238">DNA-binding</keyword>
<gene>
    <name evidence="12" type="ORF">LX83_006806</name>
</gene>
<evidence type="ECO:0000256" key="1">
    <source>
        <dbReference type="ARBA" id="ARBA00022741"/>
    </source>
</evidence>
<dbReference type="SMART" id="SM00487">
    <property type="entry name" value="DEXDc"/>
    <property type="match status" value="1"/>
</dbReference>
<evidence type="ECO:0000256" key="8">
    <source>
        <dbReference type="ARBA" id="ARBA00049819"/>
    </source>
</evidence>
<dbReference type="InterPro" id="IPR012340">
    <property type="entry name" value="NA-bd_OB-fold"/>
</dbReference>
<dbReference type="InterPro" id="IPR033454">
    <property type="entry name" value="RecG_wedge"/>
</dbReference>
<evidence type="ECO:0000256" key="3">
    <source>
        <dbReference type="ARBA" id="ARBA00022801"/>
    </source>
</evidence>